<organism evidence="3 4">
    <name type="scientific">Paraconiothyrium brasiliense</name>
    <dbReference type="NCBI Taxonomy" id="300254"/>
    <lineage>
        <taxon>Eukaryota</taxon>
        <taxon>Fungi</taxon>
        <taxon>Dikarya</taxon>
        <taxon>Ascomycota</taxon>
        <taxon>Pezizomycotina</taxon>
        <taxon>Dothideomycetes</taxon>
        <taxon>Pleosporomycetidae</taxon>
        <taxon>Pleosporales</taxon>
        <taxon>Massarineae</taxon>
        <taxon>Didymosphaeriaceae</taxon>
        <taxon>Paraconiothyrium</taxon>
    </lineage>
</organism>
<accession>A0ABR3QU77</accession>
<dbReference type="SUPFAM" id="SSF51735">
    <property type="entry name" value="NAD(P)-binding Rossmann-fold domains"/>
    <property type="match status" value="1"/>
</dbReference>
<proteinExistence type="predicted"/>
<protein>
    <recommendedName>
        <fullName evidence="2">NAD-dependent epimerase/dehydratase domain-containing protein</fullName>
    </recommendedName>
</protein>
<dbReference type="PANTHER" id="PTHR48079:SF5">
    <property type="entry name" value="DEPENDENT EPIMERASE_DEHYDRATASE, PUTATIVE (AFU_ORTHOLOGUE AFUA_7G00180)-RELATED"/>
    <property type="match status" value="1"/>
</dbReference>
<dbReference type="Gene3D" id="3.40.50.720">
    <property type="entry name" value="NAD(P)-binding Rossmann-like Domain"/>
    <property type="match status" value="1"/>
</dbReference>
<evidence type="ECO:0000259" key="2">
    <source>
        <dbReference type="Pfam" id="PF01370"/>
    </source>
</evidence>
<dbReference type="EMBL" id="JAKJXO020000015">
    <property type="protein sequence ID" value="KAL1595714.1"/>
    <property type="molecule type" value="Genomic_DNA"/>
</dbReference>
<dbReference type="PANTHER" id="PTHR48079">
    <property type="entry name" value="PROTEIN YEEZ"/>
    <property type="match status" value="1"/>
</dbReference>
<evidence type="ECO:0000256" key="1">
    <source>
        <dbReference type="SAM" id="MobiDB-lite"/>
    </source>
</evidence>
<gene>
    <name evidence="3" type="ORF">SLS60_009403</name>
</gene>
<dbReference type="Pfam" id="PF01370">
    <property type="entry name" value="Epimerase"/>
    <property type="match status" value="1"/>
</dbReference>
<keyword evidence="4" id="KW-1185">Reference proteome</keyword>
<feature type="domain" description="NAD-dependent epimerase/dehydratase" evidence="2">
    <location>
        <begin position="6"/>
        <end position="226"/>
    </location>
</feature>
<dbReference type="InterPro" id="IPR036291">
    <property type="entry name" value="NAD(P)-bd_dom_sf"/>
</dbReference>
<evidence type="ECO:0000313" key="4">
    <source>
        <dbReference type="Proteomes" id="UP001521785"/>
    </source>
</evidence>
<reference evidence="3 4" key="1">
    <citation type="submission" date="2024-02" db="EMBL/GenBank/DDBJ databases">
        <title>De novo assembly and annotation of 12 fungi associated with fruit tree decline syndrome in Ontario, Canada.</title>
        <authorList>
            <person name="Sulman M."/>
            <person name="Ellouze W."/>
            <person name="Ilyukhin E."/>
        </authorList>
    </citation>
    <scope>NUCLEOTIDE SEQUENCE [LARGE SCALE GENOMIC DNA]</scope>
    <source>
        <strain evidence="3 4">M42-189</strain>
    </source>
</reference>
<dbReference type="InterPro" id="IPR051783">
    <property type="entry name" value="NAD(P)-dependent_oxidoreduct"/>
</dbReference>
<feature type="region of interest" description="Disordered" evidence="1">
    <location>
        <begin position="122"/>
        <end position="142"/>
    </location>
</feature>
<sequence length="316" mass="34493">MSKQTIFITGGSGYIGSVIIEYAIAKGYLVNALSRSEPSDDKLRALGANPVRGDIKSIDVLTREASKADIIINMADAIASNLNISQDERWTLNFAANDALATGVKGTNKSLIITSGALIAQPHPNEEETDENSPGWPEGHPYSRGFESNKKTYLDQGIRVCYVRLAPYVYGREGSGVRLYMDKFAPIGAGFFIKPGTILTTTVHVEDAARLYLLIAEKGKARESYNATSETDIEQKAISEAICETLGIPCNQFELEEAKAKMGMFLATFMTAKCRASNKKAREELGWSIEAEKGILEEIKSGSYAELAKKMKKEAV</sequence>
<evidence type="ECO:0000313" key="3">
    <source>
        <dbReference type="EMBL" id="KAL1595714.1"/>
    </source>
</evidence>
<dbReference type="InterPro" id="IPR001509">
    <property type="entry name" value="Epimerase_deHydtase"/>
</dbReference>
<name>A0ABR3QU77_9PLEO</name>
<comment type="caution">
    <text evidence="3">The sequence shown here is derived from an EMBL/GenBank/DDBJ whole genome shotgun (WGS) entry which is preliminary data.</text>
</comment>
<dbReference type="Proteomes" id="UP001521785">
    <property type="component" value="Unassembled WGS sequence"/>
</dbReference>